<dbReference type="GO" id="GO:0050568">
    <property type="term" value="F:protein-glutamine glutaminase activity"/>
    <property type="evidence" value="ECO:0007669"/>
    <property type="project" value="UniProtKB-UniRule"/>
</dbReference>
<protein>
    <recommendedName>
        <fullName evidence="3">Probable chemoreceptor glutamine deamidase CheD</fullName>
        <ecNumber evidence="3">3.5.1.44</ecNumber>
    </recommendedName>
</protein>
<organism evidence="4 5">
    <name type="scientific">Candidatus Nitrosotenuis cloacae</name>
    <dbReference type="NCBI Taxonomy" id="1603555"/>
    <lineage>
        <taxon>Archaea</taxon>
        <taxon>Nitrososphaerota</taxon>
        <taxon>Candidatus Nitrosotenuis</taxon>
    </lineage>
</organism>
<dbReference type="CDD" id="cd16352">
    <property type="entry name" value="CheD"/>
    <property type="match status" value="1"/>
</dbReference>
<evidence type="ECO:0000256" key="3">
    <source>
        <dbReference type="HAMAP-Rule" id="MF_01440"/>
    </source>
</evidence>
<keyword evidence="1 3" id="KW-0145">Chemotaxis</keyword>
<evidence type="ECO:0000256" key="1">
    <source>
        <dbReference type="ARBA" id="ARBA00022500"/>
    </source>
</evidence>
<dbReference type="InterPro" id="IPR005659">
    <property type="entry name" value="Chemorcpt_Glu_NH3ase_CheD"/>
</dbReference>
<evidence type="ECO:0000313" key="5">
    <source>
        <dbReference type="Proteomes" id="UP000266745"/>
    </source>
</evidence>
<dbReference type="Gene3D" id="3.30.1330.200">
    <property type="match status" value="1"/>
</dbReference>
<accession>A0A3G1B4Q5</accession>
<reference evidence="4 5" key="1">
    <citation type="journal article" date="2016" name="Sci. Rep.">
        <title>A novel ammonia-oxidizing archaeon from wastewater treatment plant: Its enrichment, physiological and genomic characteristics.</title>
        <authorList>
            <person name="Li Y."/>
            <person name="Ding K."/>
            <person name="Wen X."/>
            <person name="Zhang B."/>
            <person name="Shen B."/>
            <person name="Yang Y."/>
        </authorList>
    </citation>
    <scope>NUCLEOTIDE SEQUENCE [LARGE SCALE GENOMIC DNA]</scope>
    <source>
        <strain evidence="4 5">SAT1</strain>
    </source>
</reference>
<keyword evidence="2 3" id="KW-0378">Hydrolase</keyword>
<dbReference type="Pfam" id="PF03975">
    <property type="entry name" value="CheD"/>
    <property type="match status" value="1"/>
</dbReference>
<keyword evidence="5" id="KW-1185">Reference proteome</keyword>
<gene>
    <name evidence="3" type="primary">cheD</name>
    <name evidence="4" type="ORF">SU86_005505</name>
</gene>
<dbReference type="SUPFAM" id="SSF64438">
    <property type="entry name" value="CNF1/YfiH-like putative cysteine hydrolases"/>
    <property type="match status" value="1"/>
</dbReference>
<proteinExistence type="inferred from homology"/>
<sequence length="154" mass="16473">MGGLGLTEKDKTTLQTFVGSCVAICLYDPVAKIAGMAHVMLPKNNTTQPIPKPEGKFVDVAIKVLLERLAASGAQQSRLKAKMAGGASVFQNEGSKNIFNIGTRNVDAIRTALAEKKIPIISEDVGEKNGRWIIFDVISGTMTIKDRTKGVSTI</sequence>
<comment type="function">
    <text evidence="3">Probably deamidates glutamine residues to glutamate on methyl-accepting chemotaxis receptors (MCPs), playing an important role in chemotaxis.</text>
</comment>
<dbReference type="KEGG" id="tah:SU86_005505"/>
<dbReference type="AlphaFoldDB" id="A0A3G1B4Q5"/>
<dbReference type="STRING" id="1603555.SU86_005505"/>
<dbReference type="PANTHER" id="PTHR35147">
    <property type="entry name" value="CHEMORECEPTOR GLUTAMINE DEAMIDASE CHED-RELATED"/>
    <property type="match status" value="1"/>
</dbReference>
<evidence type="ECO:0000313" key="4">
    <source>
        <dbReference type="EMBL" id="AJZ76666.1"/>
    </source>
</evidence>
<comment type="catalytic activity">
    <reaction evidence="3">
        <text>L-glutaminyl-[protein] + H2O = L-glutamyl-[protein] + NH4(+)</text>
        <dbReference type="Rhea" id="RHEA:16441"/>
        <dbReference type="Rhea" id="RHEA-COMP:10207"/>
        <dbReference type="Rhea" id="RHEA-COMP:10208"/>
        <dbReference type="ChEBI" id="CHEBI:15377"/>
        <dbReference type="ChEBI" id="CHEBI:28938"/>
        <dbReference type="ChEBI" id="CHEBI:29973"/>
        <dbReference type="ChEBI" id="CHEBI:30011"/>
        <dbReference type="EC" id="3.5.1.44"/>
    </reaction>
</comment>
<name>A0A3G1B4Q5_9ARCH</name>
<dbReference type="GO" id="GO:0006935">
    <property type="term" value="P:chemotaxis"/>
    <property type="evidence" value="ECO:0007669"/>
    <property type="project" value="UniProtKB-UniRule"/>
</dbReference>
<dbReference type="InterPro" id="IPR038592">
    <property type="entry name" value="CheD-like_sf"/>
</dbReference>
<dbReference type="PANTHER" id="PTHR35147:SF3">
    <property type="entry name" value="CHEMORECEPTOR GLUTAMINE DEAMIDASE CHED 1-RELATED"/>
    <property type="match status" value="1"/>
</dbReference>
<dbReference type="EMBL" id="CP011097">
    <property type="protein sequence ID" value="AJZ76666.1"/>
    <property type="molecule type" value="Genomic_DNA"/>
</dbReference>
<comment type="similarity">
    <text evidence="3">Belongs to the CheD family.</text>
</comment>
<evidence type="ECO:0000256" key="2">
    <source>
        <dbReference type="ARBA" id="ARBA00022801"/>
    </source>
</evidence>
<dbReference type="EC" id="3.5.1.44" evidence="3"/>
<dbReference type="HAMAP" id="MF_01440">
    <property type="entry name" value="CheD"/>
    <property type="match status" value="1"/>
</dbReference>
<dbReference type="InterPro" id="IPR011324">
    <property type="entry name" value="Cytotoxic_necrot_fac-like_cat"/>
</dbReference>
<dbReference type="Proteomes" id="UP000266745">
    <property type="component" value="Chromosome"/>
</dbReference>